<feature type="compositionally biased region" description="Basic and acidic residues" evidence="1">
    <location>
        <begin position="98"/>
        <end position="110"/>
    </location>
</feature>
<feature type="compositionally biased region" description="Polar residues" evidence="1">
    <location>
        <begin position="9"/>
        <end position="19"/>
    </location>
</feature>
<organism evidence="2 3">
    <name type="scientific">Trifolium medium</name>
    <dbReference type="NCBI Taxonomy" id="97028"/>
    <lineage>
        <taxon>Eukaryota</taxon>
        <taxon>Viridiplantae</taxon>
        <taxon>Streptophyta</taxon>
        <taxon>Embryophyta</taxon>
        <taxon>Tracheophyta</taxon>
        <taxon>Spermatophyta</taxon>
        <taxon>Magnoliopsida</taxon>
        <taxon>eudicotyledons</taxon>
        <taxon>Gunneridae</taxon>
        <taxon>Pentapetalae</taxon>
        <taxon>rosids</taxon>
        <taxon>fabids</taxon>
        <taxon>Fabales</taxon>
        <taxon>Fabaceae</taxon>
        <taxon>Papilionoideae</taxon>
        <taxon>50 kb inversion clade</taxon>
        <taxon>NPAAA clade</taxon>
        <taxon>Hologalegina</taxon>
        <taxon>IRL clade</taxon>
        <taxon>Trifolieae</taxon>
        <taxon>Trifolium</taxon>
    </lineage>
</organism>
<feature type="compositionally biased region" description="Basic and acidic residues" evidence="1">
    <location>
        <begin position="34"/>
        <end position="44"/>
    </location>
</feature>
<protein>
    <submittedName>
        <fullName evidence="2">Uncharacterized protein</fullName>
    </submittedName>
</protein>
<evidence type="ECO:0000313" key="3">
    <source>
        <dbReference type="Proteomes" id="UP000265520"/>
    </source>
</evidence>
<accession>A0A392S1W5</accession>
<sequence length="110" mass="12015">MRLMKEQGIQITSADTTKVSPEDKQKKRKRIVKVKQEKAIEAKTSDNTSTSGAEAPEAKSTDEKKATETAPTEDVGASEAKETDKRKRPKATASDVKPATEKDKGKVVKK</sequence>
<dbReference type="AlphaFoldDB" id="A0A392S1W5"/>
<name>A0A392S1W5_9FABA</name>
<dbReference type="Proteomes" id="UP000265520">
    <property type="component" value="Unassembled WGS sequence"/>
</dbReference>
<comment type="caution">
    <text evidence="2">The sequence shown here is derived from an EMBL/GenBank/DDBJ whole genome shotgun (WGS) entry which is preliminary data.</text>
</comment>
<keyword evidence="3" id="KW-1185">Reference proteome</keyword>
<feature type="non-terminal residue" evidence="2">
    <location>
        <position position="110"/>
    </location>
</feature>
<feature type="region of interest" description="Disordered" evidence="1">
    <location>
        <begin position="1"/>
        <end position="110"/>
    </location>
</feature>
<proteinExistence type="predicted"/>
<feature type="compositionally biased region" description="Basic and acidic residues" evidence="1">
    <location>
        <begin position="56"/>
        <end position="67"/>
    </location>
</feature>
<evidence type="ECO:0000313" key="2">
    <source>
        <dbReference type="EMBL" id="MCI41836.1"/>
    </source>
</evidence>
<evidence type="ECO:0000256" key="1">
    <source>
        <dbReference type="SAM" id="MobiDB-lite"/>
    </source>
</evidence>
<reference evidence="2 3" key="1">
    <citation type="journal article" date="2018" name="Front. Plant Sci.">
        <title>Red Clover (Trifolium pratense) and Zigzag Clover (T. medium) - A Picture of Genomic Similarities and Differences.</title>
        <authorList>
            <person name="Dluhosova J."/>
            <person name="Istvanek J."/>
            <person name="Nedelnik J."/>
            <person name="Repkova J."/>
        </authorList>
    </citation>
    <scope>NUCLEOTIDE SEQUENCE [LARGE SCALE GENOMIC DNA]</scope>
    <source>
        <strain evidence="3">cv. 10/8</strain>
        <tissue evidence="2">Leaf</tissue>
    </source>
</reference>
<dbReference type="EMBL" id="LXQA010296924">
    <property type="protein sequence ID" value="MCI41836.1"/>
    <property type="molecule type" value="Genomic_DNA"/>
</dbReference>